<proteinExistence type="predicted"/>
<protein>
    <submittedName>
        <fullName evidence="1">GrpB family protein</fullName>
    </submittedName>
</protein>
<dbReference type="RefSeq" id="WP_121647975.1">
    <property type="nucleotide sequence ID" value="NZ_RCUX01000004.1"/>
</dbReference>
<accession>A0A3L7A8G9</accession>
<dbReference type="PANTHER" id="PTHR34822:SF1">
    <property type="entry name" value="GRPB FAMILY PROTEIN"/>
    <property type="match status" value="1"/>
</dbReference>
<keyword evidence="2" id="KW-1185">Reference proteome</keyword>
<dbReference type="PANTHER" id="PTHR34822">
    <property type="entry name" value="GRPB DOMAIN PROTEIN (AFU_ORTHOLOGUE AFUA_1G01530)"/>
    <property type="match status" value="1"/>
</dbReference>
<dbReference type="OrthoDB" id="9799092at2"/>
<comment type="caution">
    <text evidence="1">The sequence shown here is derived from an EMBL/GenBank/DDBJ whole genome shotgun (WGS) entry which is preliminary data.</text>
</comment>
<organism evidence="1 2">
    <name type="scientific">Mycetocola tolaasinivorans</name>
    <dbReference type="NCBI Taxonomy" id="76635"/>
    <lineage>
        <taxon>Bacteria</taxon>
        <taxon>Bacillati</taxon>
        <taxon>Actinomycetota</taxon>
        <taxon>Actinomycetes</taxon>
        <taxon>Micrococcales</taxon>
        <taxon>Microbacteriaceae</taxon>
        <taxon>Mycetocola</taxon>
    </lineage>
</organism>
<dbReference type="InterPro" id="IPR043519">
    <property type="entry name" value="NT_sf"/>
</dbReference>
<dbReference type="AlphaFoldDB" id="A0A3L7A8G9"/>
<evidence type="ECO:0000313" key="1">
    <source>
        <dbReference type="EMBL" id="RLP76395.1"/>
    </source>
</evidence>
<dbReference type="InterPro" id="IPR007344">
    <property type="entry name" value="GrpB/CoaE"/>
</dbReference>
<dbReference type="Gene3D" id="3.30.460.10">
    <property type="entry name" value="Beta Polymerase, domain 2"/>
    <property type="match status" value="1"/>
</dbReference>
<sequence length="182" mass="20194">MSDERDAYLDSVLIGGRETPTIVVVPYDEAWPVRFASLSEQILAALGPVALSVEHIGSTSVPGLAAKPLVDILLTVTDVENEGAYVPAMEAAGFVLRVREDHHRMFRTPEKDVHIHVYQPEHSQVSDYIALRNHLRSDAADRELYAQTKRALAERTWSDMNDYADAKTDVIAEILGRARLSA</sequence>
<dbReference type="Proteomes" id="UP000272503">
    <property type="component" value="Unassembled WGS sequence"/>
</dbReference>
<reference evidence="1 2" key="1">
    <citation type="submission" date="2018-10" db="EMBL/GenBank/DDBJ databases">
        <authorList>
            <person name="Li J."/>
        </authorList>
    </citation>
    <scope>NUCLEOTIDE SEQUENCE [LARGE SCALE GENOMIC DNA]</scope>
    <source>
        <strain evidence="1 2">IF 016277</strain>
    </source>
</reference>
<name>A0A3L7A8G9_9MICO</name>
<dbReference type="SUPFAM" id="SSF81301">
    <property type="entry name" value="Nucleotidyltransferase"/>
    <property type="match status" value="1"/>
</dbReference>
<evidence type="ECO:0000313" key="2">
    <source>
        <dbReference type="Proteomes" id="UP000272503"/>
    </source>
</evidence>
<gene>
    <name evidence="1" type="ORF">D9V32_05870</name>
</gene>
<dbReference type="Pfam" id="PF04229">
    <property type="entry name" value="GrpB"/>
    <property type="match status" value="1"/>
</dbReference>
<dbReference type="EMBL" id="RCUX01000004">
    <property type="protein sequence ID" value="RLP76395.1"/>
    <property type="molecule type" value="Genomic_DNA"/>
</dbReference>